<evidence type="ECO:0000313" key="7">
    <source>
        <dbReference type="EMBL" id="SEB31136.1"/>
    </source>
</evidence>
<dbReference type="SUPFAM" id="SSF55874">
    <property type="entry name" value="ATPase domain of HSP90 chaperone/DNA topoisomerase II/histidine kinase"/>
    <property type="match status" value="1"/>
</dbReference>
<dbReference type="Pfam" id="PF07730">
    <property type="entry name" value="HisKA_3"/>
    <property type="match status" value="1"/>
</dbReference>
<keyword evidence="3" id="KW-0902">Two-component regulatory system</keyword>
<evidence type="ECO:0000256" key="4">
    <source>
        <dbReference type="SAM" id="MobiDB-lite"/>
    </source>
</evidence>
<feature type="transmembrane region" description="Helical" evidence="5">
    <location>
        <begin position="49"/>
        <end position="67"/>
    </location>
</feature>
<feature type="transmembrane region" description="Helical" evidence="5">
    <location>
        <begin position="151"/>
        <end position="168"/>
    </location>
</feature>
<keyword evidence="5" id="KW-0472">Membrane</keyword>
<keyword evidence="5" id="KW-0812">Transmembrane</keyword>
<evidence type="ECO:0000256" key="3">
    <source>
        <dbReference type="ARBA" id="ARBA00023012"/>
    </source>
</evidence>
<organism evidence="7 8">
    <name type="scientific">Streptomyces misionensis</name>
    <dbReference type="NCBI Taxonomy" id="67331"/>
    <lineage>
        <taxon>Bacteria</taxon>
        <taxon>Bacillati</taxon>
        <taxon>Actinomycetota</taxon>
        <taxon>Actinomycetes</taxon>
        <taxon>Kitasatosporales</taxon>
        <taxon>Streptomycetaceae</taxon>
        <taxon>Streptomyces</taxon>
    </lineage>
</organism>
<dbReference type="Proteomes" id="UP000182375">
    <property type="component" value="Unassembled WGS sequence"/>
</dbReference>
<feature type="region of interest" description="Disordered" evidence="4">
    <location>
        <begin position="1"/>
        <end position="40"/>
    </location>
</feature>
<dbReference type="GeneID" id="95509446"/>
<dbReference type="GO" id="GO:0046983">
    <property type="term" value="F:protein dimerization activity"/>
    <property type="evidence" value="ECO:0007669"/>
    <property type="project" value="InterPro"/>
</dbReference>
<evidence type="ECO:0000256" key="5">
    <source>
        <dbReference type="SAM" id="Phobius"/>
    </source>
</evidence>
<dbReference type="Gene3D" id="3.30.565.10">
    <property type="entry name" value="Histidine kinase-like ATPase, C-terminal domain"/>
    <property type="match status" value="1"/>
</dbReference>
<dbReference type="EMBL" id="FNTD01000003">
    <property type="protein sequence ID" value="SEB31136.1"/>
    <property type="molecule type" value="Genomic_DNA"/>
</dbReference>
<dbReference type="GO" id="GO:0016020">
    <property type="term" value="C:membrane"/>
    <property type="evidence" value="ECO:0007669"/>
    <property type="project" value="InterPro"/>
</dbReference>
<gene>
    <name evidence="7" type="ORF">SAMN04490357_0121</name>
</gene>
<feature type="transmembrane region" description="Helical" evidence="5">
    <location>
        <begin position="111"/>
        <end position="131"/>
    </location>
</feature>
<proteinExistence type="predicted"/>
<dbReference type="Gene3D" id="1.20.5.1930">
    <property type="match status" value="1"/>
</dbReference>
<keyword evidence="5" id="KW-1133">Transmembrane helix</keyword>
<feature type="domain" description="Signal transduction histidine kinase subgroup 3 dimerisation and phosphoacceptor" evidence="6">
    <location>
        <begin position="219"/>
        <end position="283"/>
    </location>
</feature>
<feature type="compositionally biased region" description="Basic and acidic residues" evidence="4">
    <location>
        <begin position="1"/>
        <end position="28"/>
    </location>
</feature>
<dbReference type="RefSeq" id="WP_079172184.1">
    <property type="nucleotide sequence ID" value="NZ_FNTD01000003.1"/>
</dbReference>
<feature type="transmembrane region" description="Helical" evidence="5">
    <location>
        <begin position="79"/>
        <end position="99"/>
    </location>
</feature>
<keyword evidence="2 7" id="KW-0418">Kinase</keyword>
<keyword evidence="1" id="KW-0808">Transferase</keyword>
<reference evidence="7 8" key="1">
    <citation type="submission" date="2016-10" db="EMBL/GenBank/DDBJ databases">
        <authorList>
            <person name="de Groot N.N."/>
        </authorList>
    </citation>
    <scope>NUCLEOTIDE SEQUENCE [LARGE SCALE GENOMIC DNA]</scope>
    <source>
        <strain evidence="7 8">DSM 40306</strain>
    </source>
</reference>
<dbReference type="InterPro" id="IPR050482">
    <property type="entry name" value="Sensor_HK_TwoCompSys"/>
</dbReference>
<evidence type="ECO:0000259" key="6">
    <source>
        <dbReference type="Pfam" id="PF07730"/>
    </source>
</evidence>
<dbReference type="PANTHER" id="PTHR24421:SF63">
    <property type="entry name" value="SENSOR HISTIDINE KINASE DESK"/>
    <property type="match status" value="1"/>
</dbReference>
<dbReference type="GO" id="GO:0000155">
    <property type="term" value="F:phosphorelay sensor kinase activity"/>
    <property type="evidence" value="ECO:0007669"/>
    <property type="project" value="InterPro"/>
</dbReference>
<dbReference type="AlphaFoldDB" id="A0A1H4IBP3"/>
<dbReference type="InterPro" id="IPR036890">
    <property type="entry name" value="HATPase_C_sf"/>
</dbReference>
<evidence type="ECO:0000313" key="8">
    <source>
        <dbReference type="Proteomes" id="UP000182375"/>
    </source>
</evidence>
<evidence type="ECO:0000256" key="1">
    <source>
        <dbReference type="ARBA" id="ARBA00022679"/>
    </source>
</evidence>
<sequence length="421" mass="44659">MPTQADHLRSAGPDEGRVDEDSTMRCRGGEPTGQPSGLPLGAEAPPPHFALAVVFTVMAGFFVMQVVDILDQGVTPLDIALVFTVLPALIGCQVAQTLPRLRPLRDRYGRAILLAQVLLVVLPCALFGWAWGGMGGFVGASALLVLETRKGIAVFGTLVALIALSTGARSGFGTVAVPYMVVSSLLTGIIVYSLIRLATLTIAVHEAREDFARIAIVKERLRFARDLHDLLGYSLSAITLKGELACQLVGRAPDQARDELLGIIDISRQALADVREVAHSYRSLSLLNELSSARSVLSVAGIEAHVRIDYDRLSAEADTELATVLREGVTNVMRHSEASRCRIEATQRDGVVRLCIANDGVPAKENSGRRGGSRGGSGLQNLTERMTAVGGRLTAGVDEDGWFRLVAETAPAPPAAGAGRG</sequence>
<protein>
    <submittedName>
        <fullName evidence="7">Two-component system, NarL family, sensor histidine kinase DesK</fullName>
    </submittedName>
</protein>
<dbReference type="InterPro" id="IPR011712">
    <property type="entry name" value="Sig_transdc_His_kin_sub3_dim/P"/>
</dbReference>
<accession>A0A1H4IBP3</accession>
<dbReference type="PANTHER" id="PTHR24421">
    <property type="entry name" value="NITRATE/NITRITE SENSOR PROTEIN NARX-RELATED"/>
    <property type="match status" value="1"/>
</dbReference>
<evidence type="ECO:0000256" key="2">
    <source>
        <dbReference type="ARBA" id="ARBA00022777"/>
    </source>
</evidence>
<name>A0A1H4IBP3_9ACTN</name>
<dbReference type="STRING" id="67331.SAMN04490357_0121"/>
<feature type="transmembrane region" description="Helical" evidence="5">
    <location>
        <begin position="175"/>
        <end position="195"/>
    </location>
</feature>